<dbReference type="Proteomes" id="UP000095392">
    <property type="component" value="Unassembled WGS sequence"/>
</dbReference>
<name>A0AB36FPK4_ALTMA</name>
<dbReference type="InterPro" id="IPR007345">
    <property type="entry name" value="Polysacch_pyruvyl_Trfase"/>
</dbReference>
<evidence type="ECO:0000313" key="3">
    <source>
        <dbReference type="Proteomes" id="UP000095392"/>
    </source>
</evidence>
<proteinExistence type="predicted"/>
<protein>
    <submittedName>
        <fullName evidence="2">Polysaccharide pyruvyl transferase family protein</fullName>
    </submittedName>
</protein>
<organism evidence="2 3">
    <name type="scientific">Alteromonas macleodii</name>
    <name type="common">Pseudoalteromonas macleodii</name>
    <dbReference type="NCBI Taxonomy" id="28108"/>
    <lineage>
        <taxon>Bacteria</taxon>
        <taxon>Pseudomonadati</taxon>
        <taxon>Pseudomonadota</taxon>
        <taxon>Gammaproteobacteria</taxon>
        <taxon>Alteromonadales</taxon>
        <taxon>Alteromonadaceae</taxon>
        <taxon>Alteromonas/Salinimonas group</taxon>
        <taxon>Alteromonas</taxon>
    </lineage>
</organism>
<accession>A0AB36FPK4</accession>
<sequence>MIFKLVEPLRWRFELYFAEKFDLYGSLSFYLKQKFTRKKYLKTAPVVYIYANKRNVGDYISHLGLKEIVGKDGPDLFCSPVWLKEFKAHIDYLKQHNPNVLLVIGGGGLLQPVFEPFWHVVLQSGLRFTAHGIGINKMSGRGEMKGDLFPKIAKGADHLGVRDVYTFNFLEQFAPNKLVLTACPSINYLVPRYWQSQVRSSNVFLHLIHPSDVRLAGADLDTISKNLMAVAEALGLEYQEHTNMDSSHVRMLKKVSNARVIVSSRLHGCIMGFGMGIPFLPLLCDDKMKAFLTSHTEVDGVDVKQAEDASVLKHRVESLLAECSSDRSKLDVKLAENAEAGSYINSLASKIAKD</sequence>
<dbReference type="EMBL" id="MIPY01000020">
    <property type="protein sequence ID" value="OES30158.1"/>
    <property type="molecule type" value="Genomic_DNA"/>
</dbReference>
<dbReference type="AlphaFoldDB" id="A0AB36FPK4"/>
<dbReference type="GO" id="GO:0016740">
    <property type="term" value="F:transferase activity"/>
    <property type="evidence" value="ECO:0007669"/>
    <property type="project" value="UniProtKB-KW"/>
</dbReference>
<feature type="domain" description="Polysaccharide pyruvyl transferase" evidence="1">
    <location>
        <begin position="55"/>
        <end position="284"/>
    </location>
</feature>
<evidence type="ECO:0000259" key="1">
    <source>
        <dbReference type="Pfam" id="PF04230"/>
    </source>
</evidence>
<keyword evidence="3" id="KW-1185">Reference proteome</keyword>
<gene>
    <name evidence="2" type="ORF">BFV95_2878</name>
</gene>
<keyword evidence="2" id="KW-0808">Transferase</keyword>
<comment type="caution">
    <text evidence="2">The sequence shown here is derived from an EMBL/GenBank/DDBJ whole genome shotgun (WGS) entry which is preliminary data.</text>
</comment>
<dbReference type="Pfam" id="PF04230">
    <property type="entry name" value="PS_pyruv_trans"/>
    <property type="match status" value="1"/>
</dbReference>
<evidence type="ECO:0000313" key="2">
    <source>
        <dbReference type="EMBL" id="OES30158.1"/>
    </source>
</evidence>
<reference evidence="2 3" key="1">
    <citation type="submission" date="2016-09" db="EMBL/GenBank/DDBJ databases">
        <title>Draft Genome Sequence of four Alteromonas macleodii strains isolated from copper coupons and grown long-term at elevated copper levels.</title>
        <authorList>
            <person name="Cusick K."/>
            <person name="Dale J."/>
            <person name="Little B."/>
            <person name="Biffinger J."/>
        </authorList>
    </citation>
    <scope>NUCLEOTIDE SEQUENCE [LARGE SCALE GENOMIC DNA]</scope>
    <source>
        <strain evidence="2 3">KCP01</strain>
    </source>
</reference>